<evidence type="ECO:0000259" key="23">
    <source>
        <dbReference type="PROSITE" id="PS50011"/>
    </source>
</evidence>
<dbReference type="Pfam" id="PF13855">
    <property type="entry name" value="LRR_8"/>
    <property type="match status" value="2"/>
</dbReference>
<evidence type="ECO:0000256" key="11">
    <source>
        <dbReference type="ARBA" id="ARBA00022737"/>
    </source>
</evidence>
<dbReference type="PANTHER" id="PTHR48053:SF155">
    <property type="entry name" value="LOW QUALITY PROTEIN: RECEPTOR-LIKE PROTEIN 2"/>
    <property type="match status" value="1"/>
</dbReference>
<feature type="domain" description="Protein kinase" evidence="23">
    <location>
        <begin position="769"/>
        <end position="1042"/>
    </location>
</feature>
<dbReference type="Gene3D" id="3.30.200.20">
    <property type="entry name" value="Phosphorylase Kinase, domain 1"/>
    <property type="match status" value="1"/>
</dbReference>
<dbReference type="SUPFAM" id="SSF52058">
    <property type="entry name" value="L domain-like"/>
    <property type="match status" value="1"/>
</dbReference>
<name>A0A8T0XDV1_PANVG</name>
<dbReference type="FunFam" id="3.80.10.10:FF:000403">
    <property type="entry name" value="Receptor-like protein 2"/>
    <property type="match status" value="1"/>
</dbReference>
<dbReference type="FunFam" id="1.10.510.10:FF:000309">
    <property type="entry name" value="Leucine-rich repeat receptor-like protein kinase"/>
    <property type="match status" value="1"/>
</dbReference>
<dbReference type="Gene3D" id="3.80.10.10">
    <property type="entry name" value="Ribonuclease Inhibitor"/>
    <property type="match status" value="4"/>
</dbReference>
<dbReference type="Proteomes" id="UP000823388">
    <property type="component" value="Chromosome 1K"/>
</dbReference>
<dbReference type="GO" id="GO:0004674">
    <property type="term" value="F:protein serine/threonine kinase activity"/>
    <property type="evidence" value="ECO:0007669"/>
    <property type="project" value="UniProtKB-KW"/>
</dbReference>
<dbReference type="SMART" id="SM00369">
    <property type="entry name" value="LRR_TYP"/>
    <property type="match status" value="6"/>
</dbReference>
<comment type="similarity">
    <text evidence="3">Belongs to the RLP family.</text>
</comment>
<keyword evidence="25" id="KW-1185">Reference proteome</keyword>
<keyword evidence="12 21" id="KW-0547">Nucleotide-binding</keyword>
<dbReference type="PROSITE" id="PS00108">
    <property type="entry name" value="PROTEIN_KINASE_ST"/>
    <property type="match status" value="1"/>
</dbReference>
<evidence type="ECO:0000256" key="3">
    <source>
        <dbReference type="ARBA" id="ARBA00009592"/>
    </source>
</evidence>
<keyword evidence="6" id="KW-0723">Serine/threonine-protein kinase</keyword>
<evidence type="ECO:0000313" key="25">
    <source>
        <dbReference type="Proteomes" id="UP000823388"/>
    </source>
</evidence>
<accession>A0A8T0XDV1</accession>
<dbReference type="InterPro" id="IPR000719">
    <property type="entry name" value="Prot_kinase_dom"/>
</dbReference>
<evidence type="ECO:0000256" key="12">
    <source>
        <dbReference type="ARBA" id="ARBA00022741"/>
    </source>
</evidence>
<evidence type="ECO:0000256" key="19">
    <source>
        <dbReference type="ARBA" id="ARBA00047899"/>
    </source>
</evidence>
<dbReference type="EMBL" id="CM029037">
    <property type="protein sequence ID" value="KAG2656066.1"/>
    <property type="molecule type" value="Genomic_DNA"/>
</dbReference>
<dbReference type="EC" id="2.7.11.1" evidence="4"/>
<keyword evidence="14 21" id="KW-0067">ATP-binding</keyword>
<dbReference type="InterPro" id="IPR011009">
    <property type="entry name" value="Kinase-like_dom_sf"/>
</dbReference>
<evidence type="ECO:0000256" key="6">
    <source>
        <dbReference type="ARBA" id="ARBA00022527"/>
    </source>
</evidence>
<dbReference type="PANTHER" id="PTHR48053">
    <property type="entry name" value="LEUCINE RICH REPEAT FAMILY PROTEIN, EXPRESSED"/>
    <property type="match status" value="1"/>
</dbReference>
<dbReference type="SUPFAM" id="SSF56112">
    <property type="entry name" value="Protein kinase-like (PK-like)"/>
    <property type="match status" value="1"/>
</dbReference>
<dbReference type="Pfam" id="PF00560">
    <property type="entry name" value="LRR_1"/>
    <property type="match status" value="7"/>
</dbReference>
<keyword evidence="11" id="KW-0677">Repeat</keyword>
<dbReference type="Pfam" id="PF00069">
    <property type="entry name" value="Pkinase"/>
    <property type="match status" value="1"/>
</dbReference>
<evidence type="ECO:0000256" key="21">
    <source>
        <dbReference type="PROSITE-ProRule" id="PRU10141"/>
    </source>
</evidence>
<dbReference type="PROSITE" id="PS00107">
    <property type="entry name" value="PROTEIN_KINASE_ATP"/>
    <property type="match status" value="1"/>
</dbReference>
<dbReference type="FunFam" id="3.80.10.10:FF:000530">
    <property type="entry name" value="Receptor-like protein 2"/>
    <property type="match status" value="1"/>
</dbReference>
<evidence type="ECO:0000313" key="24">
    <source>
        <dbReference type="EMBL" id="KAG2656066.1"/>
    </source>
</evidence>
<dbReference type="OrthoDB" id="647974at2759"/>
<dbReference type="SUPFAM" id="SSF52047">
    <property type="entry name" value="RNI-like"/>
    <property type="match status" value="1"/>
</dbReference>
<dbReference type="InterPro" id="IPR001611">
    <property type="entry name" value="Leu-rich_rpt"/>
</dbReference>
<dbReference type="PROSITE" id="PS50011">
    <property type="entry name" value="PROTEIN_KINASE_DOM"/>
    <property type="match status" value="1"/>
</dbReference>
<keyword evidence="9 22" id="KW-0812">Transmembrane</keyword>
<evidence type="ECO:0000256" key="14">
    <source>
        <dbReference type="ARBA" id="ARBA00022840"/>
    </source>
</evidence>
<dbReference type="GO" id="GO:0005524">
    <property type="term" value="F:ATP binding"/>
    <property type="evidence" value="ECO:0007669"/>
    <property type="project" value="UniProtKB-UniRule"/>
</dbReference>
<keyword evidence="13" id="KW-0418">Kinase</keyword>
<dbReference type="SMART" id="SM00220">
    <property type="entry name" value="S_TKc"/>
    <property type="match status" value="1"/>
</dbReference>
<dbReference type="InterPro" id="IPR032675">
    <property type="entry name" value="LRR_dom_sf"/>
</dbReference>
<evidence type="ECO:0000256" key="8">
    <source>
        <dbReference type="ARBA" id="ARBA00022679"/>
    </source>
</evidence>
<dbReference type="AlphaFoldDB" id="A0A8T0XDV1"/>
<keyword evidence="7" id="KW-0433">Leucine-rich repeat</keyword>
<feature type="transmembrane region" description="Helical" evidence="22">
    <location>
        <begin position="688"/>
        <end position="714"/>
    </location>
</feature>
<evidence type="ECO:0000256" key="10">
    <source>
        <dbReference type="ARBA" id="ARBA00022729"/>
    </source>
</evidence>
<keyword evidence="10" id="KW-0732">Signal</keyword>
<dbReference type="PROSITE" id="PS51450">
    <property type="entry name" value="LRR"/>
    <property type="match status" value="1"/>
</dbReference>
<evidence type="ECO:0000256" key="18">
    <source>
        <dbReference type="ARBA" id="ARBA00023180"/>
    </source>
</evidence>
<evidence type="ECO:0000256" key="9">
    <source>
        <dbReference type="ARBA" id="ARBA00022692"/>
    </source>
</evidence>
<keyword evidence="15 22" id="KW-1133">Transmembrane helix</keyword>
<comment type="catalytic activity">
    <reaction evidence="19">
        <text>L-threonyl-[protein] + ATP = O-phospho-L-threonyl-[protein] + ADP + H(+)</text>
        <dbReference type="Rhea" id="RHEA:46608"/>
        <dbReference type="Rhea" id="RHEA-COMP:11060"/>
        <dbReference type="Rhea" id="RHEA-COMP:11605"/>
        <dbReference type="ChEBI" id="CHEBI:15378"/>
        <dbReference type="ChEBI" id="CHEBI:30013"/>
        <dbReference type="ChEBI" id="CHEBI:30616"/>
        <dbReference type="ChEBI" id="CHEBI:61977"/>
        <dbReference type="ChEBI" id="CHEBI:456216"/>
        <dbReference type="EC" id="2.7.11.1"/>
    </reaction>
</comment>
<dbReference type="InterPro" id="IPR051716">
    <property type="entry name" value="Plant_RL_S/T_kinase"/>
</dbReference>
<comment type="catalytic activity">
    <reaction evidence="20">
        <text>L-seryl-[protein] + ATP = O-phospho-L-seryl-[protein] + ADP + H(+)</text>
        <dbReference type="Rhea" id="RHEA:17989"/>
        <dbReference type="Rhea" id="RHEA-COMP:9863"/>
        <dbReference type="Rhea" id="RHEA-COMP:11604"/>
        <dbReference type="ChEBI" id="CHEBI:15378"/>
        <dbReference type="ChEBI" id="CHEBI:29999"/>
        <dbReference type="ChEBI" id="CHEBI:30616"/>
        <dbReference type="ChEBI" id="CHEBI:83421"/>
        <dbReference type="ChEBI" id="CHEBI:456216"/>
        <dbReference type="EC" id="2.7.11.1"/>
    </reaction>
</comment>
<evidence type="ECO:0000256" key="20">
    <source>
        <dbReference type="ARBA" id="ARBA00048679"/>
    </source>
</evidence>
<keyword evidence="16 22" id="KW-0472">Membrane</keyword>
<dbReference type="InterPro" id="IPR003591">
    <property type="entry name" value="Leu-rich_rpt_typical-subtyp"/>
</dbReference>
<feature type="binding site" evidence="21">
    <location>
        <position position="798"/>
    </location>
    <ligand>
        <name>ATP</name>
        <dbReference type="ChEBI" id="CHEBI:30616"/>
    </ligand>
</feature>
<keyword evidence="17" id="KW-0675">Receptor</keyword>
<reference evidence="24" key="1">
    <citation type="submission" date="2020-05" db="EMBL/GenBank/DDBJ databases">
        <title>WGS assembly of Panicum virgatum.</title>
        <authorList>
            <person name="Lovell J.T."/>
            <person name="Jenkins J."/>
            <person name="Shu S."/>
            <person name="Juenger T.E."/>
            <person name="Schmutz J."/>
        </authorList>
    </citation>
    <scope>NUCLEOTIDE SEQUENCE</scope>
    <source>
        <strain evidence="24">AP13</strain>
    </source>
</reference>
<keyword evidence="18" id="KW-0325">Glycoprotein</keyword>
<evidence type="ECO:0000256" key="16">
    <source>
        <dbReference type="ARBA" id="ARBA00023136"/>
    </source>
</evidence>
<evidence type="ECO:0000256" key="22">
    <source>
        <dbReference type="SAM" id="Phobius"/>
    </source>
</evidence>
<dbReference type="CDD" id="cd14066">
    <property type="entry name" value="STKc_IRAK"/>
    <property type="match status" value="1"/>
</dbReference>
<dbReference type="FunFam" id="3.80.10.10:FF:000213">
    <property type="entry name" value="Tyrosine-sulfated glycopeptide receptor 1"/>
    <property type="match status" value="1"/>
</dbReference>
<comment type="subcellular location">
    <subcellularLocation>
        <location evidence="1">Cell membrane</location>
        <topology evidence="1">Single-pass type I membrane protein</topology>
    </subcellularLocation>
</comment>
<dbReference type="GO" id="GO:0005886">
    <property type="term" value="C:plasma membrane"/>
    <property type="evidence" value="ECO:0007669"/>
    <property type="project" value="UniProtKB-SubCell"/>
</dbReference>
<dbReference type="InterPro" id="IPR017441">
    <property type="entry name" value="Protein_kinase_ATP_BS"/>
</dbReference>
<comment type="similarity">
    <text evidence="2">Belongs to the protein kinase superfamily. Ser/Thr protein kinase family.</text>
</comment>
<evidence type="ECO:0000256" key="5">
    <source>
        <dbReference type="ARBA" id="ARBA00022475"/>
    </source>
</evidence>
<comment type="caution">
    <text evidence="24">The sequence shown here is derived from an EMBL/GenBank/DDBJ whole genome shotgun (WGS) entry which is preliminary data.</text>
</comment>
<dbReference type="InterPro" id="IPR008271">
    <property type="entry name" value="Ser/Thr_kinase_AS"/>
</dbReference>
<evidence type="ECO:0000256" key="17">
    <source>
        <dbReference type="ARBA" id="ARBA00023170"/>
    </source>
</evidence>
<dbReference type="InterPro" id="IPR013210">
    <property type="entry name" value="LRR_N_plant-typ"/>
</dbReference>
<dbReference type="FunFam" id="3.30.200.20:FF:000394">
    <property type="entry name" value="Leucine-rich repeat receptor-like protein kinase"/>
    <property type="match status" value="1"/>
</dbReference>
<dbReference type="Pfam" id="PF08263">
    <property type="entry name" value="LRRNT_2"/>
    <property type="match status" value="1"/>
</dbReference>
<dbReference type="Gene3D" id="1.10.510.10">
    <property type="entry name" value="Transferase(Phosphotransferase) domain 1"/>
    <property type="match status" value="1"/>
</dbReference>
<dbReference type="PRINTS" id="PR00019">
    <property type="entry name" value="LEURICHRPT"/>
</dbReference>
<evidence type="ECO:0000256" key="1">
    <source>
        <dbReference type="ARBA" id="ARBA00004251"/>
    </source>
</evidence>
<evidence type="ECO:0000256" key="7">
    <source>
        <dbReference type="ARBA" id="ARBA00022614"/>
    </source>
</evidence>
<keyword evidence="5" id="KW-1003">Cell membrane</keyword>
<protein>
    <recommendedName>
        <fullName evidence="4">non-specific serine/threonine protein kinase</fullName>
        <ecNumber evidence="4">2.7.11.1</ecNumber>
    </recommendedName>
</protein>
<evidence type="ECO:0000256" key="15">
    <source>
        <dbReference type="ARBA" id="ARBA00022989"/>
    </source>
</evidence>
<evidence type="ECO:0000256" key="4">
    <source>
        <dbReference type="ARBA" id="ARBA00012513"/>
    </source>
</evidence>
<sequence length="1060" mass="116130">MQPNHFTYKKCSSRLHIPYLGLAILLISLASPTSSCTELEKASLLQFLAGLSQDAGLAKSWKEGTECCRWEGVTCNRNKTVINVSLASRGLEGRISPYLGNLTSLEHLNLSHNSLSGGLPLELVSSSSIIVLDVSFNQLMGDLHELPSSAADQPLKVLNISSNMFTGQFTSTTWKGMKNLVALNASNNSFTGELPGHFCNISPSFAVLELCCNGFGGRIPTGLGNCSELRVLKAGHNKLSGSIPHELFNVTSLEHLSFPNNDLDGVLDDTRMANLRDLTTLNLEGNKFTGNIPDSIGQLKRLEELHLDNNNMSEELPSSLGNCTNLRTIDLKSNNFSGKLVKVNFSTLYNLKTLDLLYNNFTGTVPESIYSCRNLTALRLSGNNLQGQLSPRIGNLKALTFLSIGRNNFTNITKTLQILKGCTNLTTLLIGTNFRGEILPQDDTFNGFENIQVLDIEKCLLSGNIPLWISKLTNLEILVLGGNRLSGRIPTWINALNSLFYLDLSNNSLTGEIPTALMNLSMLTSEKTAAHLDQRIFDLPVYGSPSRQYRILVAFPKMLDLSSNKLMGVIPPEIGQLKALVSLNVSFNNLTGPIPTSICNLTKLQVLDLSNNNLTGPIPSELENLHFLSTINISNNNLEGPIPTGGQFSTFPNSIFDGNPQLCGPMLGRRCSSADAPLVPTKGRNKKAIFAIAFGVFFAAISILLLLGCLLVTIKVNRLTAKSTIEPNGDVETNSSNSSQEHALVMLLGSKAEENKLTFSEIMKATNNFDKEHIIGCGGYGLVYKAELPDGCKLAIKKLNGEMCLMEREFAAEVEVLSMAQHDHLVPLWGYCIQRDSWFLIYSFMENGSLDDWLHNRDDDASTYLDWPTRLKIAKGASHGLSYIHNVCRPHIVHRDIKSSNILLDKEFKAHLADFGLSRLILPNKTHVTTELVGTLGYIPPEYGQGSVATLRGDIYSLGVVLLELLTGSRPVSVMSTSKELVPWVLEMRSQGKQIDVLDPTLRGTGHEEQMLKVLEVACKCVNHNPSMRPAIMQVVSCLESVDDGPADIKVSQDMVQHCN</sequence>
<proteinExistence type="inferred from homology"/>
<organism evidence="24 25">
    <name type="scientific">Panicum virgatum</name>
    <name type="common">Blackwell switchgrass</name>
    <dbReference type="NCBI Taxonomy" id="38727"/>
    <lineage>
        <taxon>Eukaryota</taxon>
        <taxon>Viridiplantae</taxon>
        <taxon>Streptophyta</taxon>
        <taxon>Embryophyta</taxon>
        <taxon>Tracheophyta</taxon>
        <taxon>Spermatophyta</taxon>
        <taxon>Magnoliopsida</taxon>
        <taxon>Liliopsida</taxon>
        <taxon>Poales</taxon>
        <taxon>Poaceae</taxon>
        <taxon>PACMAD clade</taxon>
        <taxon>Panicoideae</taxon>
        <taxon>Panicodae</taxon>
        <taxon>Paniceae</taxon>
        <taxon>Panicinae</taxon>
        <taxon>Panicum</taxon>
        <taxon>Panicum sect. Hiantes</taxon>
    </lineage>
</organism>
<keyword evidence="8" id="KW-0808">Transferase</keyword>
<gene>
    <name evidence="24" type="ORF">PVAP13_1KG052200</name>
</gene>
<evidence type="ECO:0000256" key="2">
    <source>
        <dbReference type="ARBA" id="ARBA00008684"/>
    </source>
</evidence>
<dbReference type="FunFam" id="3.80.10.10:FF:000383">
    <property type="entry name" value="Leucine-rich repeat receptor protein kinase EMS1"/>
    <property type="match status" value="1"/>
</dbReference>
<evidence type="ECO:0000256" key="13">
    <source>
        <dbReference type="ARBA" id="ARBA00022777"/>
    </source>
</evidence>